<dbReference type="CDD" id="cd16917">
    <property type="entry name" value="HATPase_UhpB-NarQ-NarX-like"/>
    <property type="match status" value="1"/>
</dbReference>
<keyword evidence="6" id="KW-0418">Kinase</keyword>
<keyword evidence="12" id="KW-1185">Reference proteome</keyword>
<dbReference type="InterPro" id="IPR011712">
    <property type="entry name" value="Sig_transdc_His_kin_sub3_dim/P"/>
</dbReference>
<keyword evidence="5" id="KW-0547">Nucleotide-binding</keyword>
<keyword evidence="7" id="KW-0067">ATP-binding</keyword>
<comment type="catalytic activity">
    <reaction evidence="1">
        <text>ATP + protein L-histidine = ADP + protein N-phospho-L-histidine.</text>
        <dbReference type="EC" id="2.7.13.3"/>
    </reaction>
</comment>
<feature type="transmembrane region" description="Helical" evidence="9">
    <location>
        <begin position="24"/>
        <end position="42"/>
    </location>
</feature>
<accession>A0A511APH5</accession>
<sequence length="409" mass="43375">MKAKRKERQKKPSRLLRLWPRDRGTALVVVLAVVAVALYAVLVPVQTALYGGPVAMTMLLGLAAVGAPLLSLRHPHLAIIVFTASAVLMPLMITRDAAIGAPWPWSVPMLIAFVVAVAAITFRHGWRPGLIQLALGTAAGVTVAIMLPSIPSGNSLIVTTSIAAGVYLVAVLLAGRLRLGDELTRERAHTAQEQSRRELVEERTRIARELHDVVAHSMSLIQVQASTARYRVADLQPEAASEFDDIAASARGALTEMRRILGVLRTEDQAAELAPQRGIDDVPALVETTRRAGAAVSLSQAVSDDVSAATQLATYRITQEALSNAVRHAAGSPISVSLMADDTNVTVTVRNEYDGEATGTPGGHGLRGMNERATLLGGTVAAGPDAAGFWIVTARMPRHPITPAMEGPQ</sequence>
<dbReference type="Proteomes" id="UP000321225">
    <property type="component" value="Unassembled WGS sequence"/>
</dbReference>
<feature type="transmembrane region" description="Helical" evidence="9">
    <location>
        <begin position="48"/>
        <end position="70"/>
    </location>
</feature>
<evidence type="ECO:0000256" key="9">
    <source>
        <dbReference type="SAM" id="Phobius"/>
    </source>
</evidence>
<evidence type="ECO:0000256" key="2">
    <source>
        <dbReference type="ARBA" id="ARBA00012438"/>
    </source>
</evidence>
<evidence type="ECO:0000256" key="8">
    <source>
        <dbReference type="ARBA" id="ARBA00023012"/>
    </source>
</evidence>
<evidence type="ECO:0000313" key="11">
    <source>
        <dbReference type="EMBL" id="GEK87587.1"/>
    </source>
</evidence>
<feature type="transmembrane region" description="Helical" evidence="9">
    <location>
        <begin position="129"/>
        <end position="150"/>
    </location>
</feature>
<evidence type="ECO:0000256" key="6">
    <source>
        <dbReference type="ARBA" id="ARBA00022777"/>
    </source>
</evidence>
<dbReference type="AlphaFoldDB" id="A0A511APH5"/>
<dbReference type="EC" id="2.7.13.3" evidence="2"/>
<evidence type="ECO:0000256" key="4">
    <source>
        <dbReference type="ARBA" id="ARBA00022679"/>
    </source>
</evidence>
<reference evidence="11 12" key="1">
    <citation type="submission" date="2019-07" db="EMBL/GenBank/DDBJ databases">
        <title>Whole genome shotgun sequence of Microbacterium aerolatum NBRC 103071.</title>
        <authorList>
            <person name="Hosoyama A."/>
            <person name="Uohara A."/>
            <person name="Ohji S."/>
            <person name="Ichikawa N."/>
        </authorList>
    </citation>
    <scope>NUCLEOTIDE SEQUENCE [LARGE SCALE GENOMIC DNA]</scope>
    <source>
        <strain evidence="11 12">NBRC 103071</strain>
    </source>
</reference>
<dbReference type="Pfam" id="PF07730">
    <property type="entry name" value="HisKA_3"/>
    <property type="match status" value="1"/>
</dbReference>
<evidence type="ECO:0000256" key="1">
    <source>
        <dbReference type="ARBA" id="ARBA00000085"/>
    </source>
</evidence>
<keyword evidence="9" id="KW-0812">Transmembrane</keyword>
<dbReference type="PANTHER" id="PTHR24421">
    <property type="entry name" value="NITRATE/NITRITE SENSOR PROTEIN NARX-RELATED"/>
    <property type="match status" value="1"/>
</dbReference>
<evidence type="ECO:0000259" key="10">
    <source>
        <dbReference type="Pfam" id="PF07730"/>
    </source>
</evidence>
<keyword evidence="9" id="KW-0472">Membrane</keyword>
<dbReference type="RefSeq" id="WP_186806253.1">
    <property type="nucleotide sequence ID" value="NZ_BJUW01000016.1"/>
</dbReference>
<dbReference type="Gene3D" id="3.30.565.10">
    <property type="entry name" value="Histidine kinase-like ATPase, C-terminal domain"/>
    <property type="match status" value="1"/>
</dbReference>
<evidence type="ECO:0000313" key="12">
    <source>
        <dbReference type="Proteomes" id="UP000321225"/>
    </source>
</evidence>
<feature type="transmembrane region" description="Helical" evidence="9">
    <location>
        <begin position="105"/>
        <end position="122"/>
    </location>
</feature>
<dbReference type="GO" id="GO:0016020">
    <property type="term" value="C:membrane"/>
    <property type="evidence" value="ECO:0007669"/>
    <property type="project" value="InterPro"/>
</dbReference>
<evidence type="ECO:0000256" key="7">
    <source>
        <dbReference type="ARBA" id="ARBA00022840"/>
    </source>
</evidence>
<name>A0A511APH5_9MICO</name>
<keyword evidence="9" id="KW-1133">Transmembrane helix</keyword>
<dbReference type="GO" id="GO:0046983">
    <property type="term" value="F:protein dimerization activity"/>
    <property type="evidence" value="ECO:0007669"/>
    <property type="project" value="InterPro"/>
</dbReference>
<proteinExistence type="predicted"/>
<evidence type="ECO:0000256" key="3">
    <source>
        <dbReference type="ARBA" id="ARBA00022553"/>
    </source>
</evidence>
<comment type="caution">
    <text evidence="11">The sequence shown here is derived from an EMBL/GenBank/DDBJ whole genome shotgun (WGS) entry which is preliminary data.</text>
</comment>
<gene>
    <name evidence="11" type="ORF">MAE01_27630</name>
</gene>
<dbReference type="GO" id="GO:0005524">
    <property type="term" value="F:ATP binding"/>
    <property type="evidence" value="ECO:0007669"/>
    <property type="project" value="UniProtKB-KW"/>
</dbReference>
<dbReference type="SUPFAM" id="SSF55874">
    <property type="entry name" value="ATPase domain of HSP90 chaperone/DNA topoisomerase II/histidine kinase"/>
    <property type="match status" value="1"/>
</dbReference>
<dbReference type="InterPro" id="IPR036890">
    <property type="entry name" value="HATPase_C_sf"/>
</dbReference>
<keyword evidence="8" id="KW-0902">Two-component regulatory system</keyword>
<dbReference type="GO" id="GO:0000155">
    <property type="term" value="F:phosphorelay sensor kinase activity"/>
    <property type="evidence" value="ECO:0007669"/>
    <property type="project" value="InterPro"/>
</dbReference>
<dbReference type="EMBL" id="BJUW01000016">
    <property type="protein sequence ID" value="GEK87587.1"/>
    <property type="molecule type" value="Genomic_DNA"/>
</dbReference>
<dbReference type="PANTHER" id="PTHR24421:SF10">
    <property type="entry name" value="NITRATE_NITRITE SENSOR PROTEIN NARQ"/>
    <property type="match status" value="1"/>
</dbReference>
<evidence type="ECO:0000256" key="5">
    <source>
        <dbReference type="ARBA" id="ARBA00022741"/>
    </source>
</evidence>
<dbReference type="InterPro" id="IPR050482">
    <property type="entry name" value="Sensor_HK_TwoCompSys"/>
</dbReference>
<dbReference type="Gene3D" id="1.20.5.1930">
    <property type="match status" value="1"/>
</dbReference>
<feature type="transmembrane region" description="Helical" evidence="9">
    <location>
        <begin position="77"/>
        <end position="93"/>
    </location>
</feature>
<keyword evidence="3" id="KW-0597">Phosphoprotein</keyword>
<feature type="domain" description="Signal transduction histidine kinase subgroup 3 dimerisation and phosphoacceptor" evidence="10">
    <location>
        <begin position="202"/>
        <end position="268"/>
    </location>
</feature>
<feature type="transmembrane region" description="Helical" evidence="9">
    <location>
        <begin position="156"/>
        <end position="177"/>
    </location>
</feature>
<protein>
    <recommendedName>
        <fullName evidence="2">histidine kinase</fullName>
        <ecNumber evidence="2">2.7.13.3</ecNumber>
    </recommendedName>
</protein>
<organism evidence="11 12">
    <name type="scientific">Microbacterium aerolatum</name>
    <dbReference type="NCBI Taxonomy" id="153731"/>
    <lineage>
        <taxon>Bacteria</taxon>
        <taxon>Bacillati</taxon>
        <taxon>Actinomycetota</taxon>
        <taxon>Actinomycetes</taxon>
        <taxon>Micrococcales</taxon>
        <taxon>Microbacteriaceae</taxon>
        <taxon>Microbacterium</taxon>
    </lineage>
</organism>
<keyword evidence="4" id="KW-0808">Transferase</keyword>